<evidence type="ECO:0000313" key="14">
    <source>
        <dbReference type="EMBL" id="TRM10765.1"/>
    </source>
</evidence>
<feature type="active site" description="Charge relay system" evidence="8 9">
    <location>
        <position position="182"/>
    </location>
</feature>
<dbReference type="PANTHER" id="PTHR43806">
    <property type="entry name" value="PEPTIDASE S8"/>
    <property type="match status" value="1"/>
</dbReference>
<dbReference type="AlphaFoldDB" id="A0A549YFW5"/>
<feature type="signal peptide" evidence="11">
    <location>
        <begin position="1"/>
        <end position="20"/>
    </location>
</feature>
<dbReference type="PROSITE" id="PS51892">
    <property type="entry name" value="SUBTILASE"/>
    <property type="match status" value="1"/>
</dbReference>
<dbReference type="PRINTS" id="PR00723">
    <property type="entry name" value="SUBTILISIN"/>
</dbReference>
<reference evidence="14 15" key="1">
    <citation type="submission" date="2019-07" db="EMBL/GenBank/DDBJ databases">
        <title>Genomic analysis of Lentibacillus sp. NKC851-2.</title>
        <authorList>
            <person name="Oh Y.J."/>
        </authorList>
    </citation>
    <scope>NUCLEOTIDE SEQUENCE [LARGE SCALE GENOMIC DNA]</scope>
    <source>
        <strain evidence="14 15">NKC851-2</strain>
    </source>
</reference>
<dbReference type="GO" id="GO:0006508">
    <property type="term" value="P:proteolysis"/>
    <property type="evidence" value="ECO:0007669"/>
    <property type="project" value="UniProtKB-KW"/>
</dbReference>
<dbReference type="InterPro" id="IPR015500">
    <property type="entry name" value="Peptidase_S8_subtilisin-rel"/>
</dbReference>
<dbReference type="PROSITE" id="PS00137">
    <property type="entry name" value="SUBTILASE_HIS"/>
    <property type="match status" value="1"/>
</dbReference>
<feature type="domain" description="PA" evidence="13">
    <location>
        <begin position="336"/>
        <end position="405"/>
    </location>
</feature>
<keyword evidence="7 9" id="KW-0720">Serine protease</keyword>
<dbReference type="Pfam" id="PF02225">
    <property type="entry name" value="PA"/>
    <property type="match status" value="1"/>
</dbReference>
<evidence type="ECO:0000259" key="13">
    <source>
        <dbReference type="Pfam" id="PF02225"/>
    </source>
</evidence>
<evidence type="ECO:0000256" key="6">
    <source>
        <dbReference type="ARBA" id="ARBA00022801"/>
    </source>
</evidence>
<comment type="caution">
    <text evidence="14">The sequence shown here is derived from an EMBL/GenBank/DDBJ whole genome shotgun (WGS) entry which is preliminary data.</text>
</comment>
<dbReference type="PANTHER" id="PTHR43806:SF65">
    <property type="entry name" value="SERINE PROTEASE APRX"/>
    <property type="match status" value="1"/>
</dbReference>
<proteinExistence type="inferred from homology"/>
<accession>A0A549YFW5</accession>
<feature type="active site" description="Charge relay system" evidence="8 9">
    <location>
        <position position="468"/>
    </location>
</feature>
<dbReference type="InterPro" id="IPR050131">
    <property type="entry name" value="Peptidase_S8_subtilisin-like"/>
</dbReference>
<evidence type="ECO:0000256" key="4">
    <source>
        <dbReference type="ARBA" id="ARBA00022670"/>
    </source>
</evidence>
<organism evidence="14 15">
    <name type="scientific">Lentibacillus cibarius</name>
    <dbReference type="NCBI Taxonomy" id="2583219"/>
    <lineage>
        <taxon>Bacteria</taxon>
        <taxon>Bacillati</taxon>
        <taxon>Bacillota</taxon>
        <taxon>Bacilli</taxon>
        <taxon>Bacillales</taxon>
        <taxon>Bacillaceae</taxon>
        <taxon>Lentibacillus</taxon>
    </lineage>
</organism>
<keyword evidence="6 9" id="KW-0378">Hydrolase</keyword>
<dbReference type="InterPro" id="IPR003137">
    <property type="entry name" value="PA_domain"/>
</dbReference>
<evidence type="ECO:0000256" key="8">
    <source>
        <dbReference type="PIRSR" id="PIRSR615500-1"/>
    </source>
</evidence>
<dbReference type="PROSITE" id="PS00138">
    <property type="entry name" value="SUBTILASE_SER"/>
    <property type="match status" value="1"/>
</dbReference>
<keyword evidence="15" id="KW-1185">Reference proteome</keyword>
<dbReference type="PROSITE" id="PS00136">
    <property type="entry name" value="SUBTILASE_ASP"/>
    <property type="match status" value="1"/>
</dbReference>
<comment type="similarity">
    <text evidence="1 9 10">Belongs to the peptidase S8 family.</text>
</comment>
<keyword evidence="5 11" id="KW-0732">Signal</keyword>
<evidence type="ECO:0000256" key="1">
    <source>
        <dbReference type="ARBA" id="ARBA00011073"/>
    </source>
</evidence>
<name>A0A549YFW5_9BACI</name>
<evidence type="ECO:0000256" key="5">
    <source>
        <dbReference type="ARBA" id="ARBA00022729"/>
    </source>
</evidence>
<evidence type="ECO:0000256" key="7">
    <source>
        <dbReference type="ARBA" id="ARBA00022825"/>
    </source>
</evidence>
<evidence type="ECO:0000256" key="11">
    <source>
        <dbReference type="SAM" id="SignalP"/>
    </source>
</evidence>
<sequence>MRQMLLLLIVVIFMLPVSVAAWKDAPEADNNKQKAVIIEVDGNPEKRKTYLETYHPYINIVAVYDKLFNGIALKAKPQQLAKLGPLDFITAVHQVTTYKTQTDQEAETMTNLDDGITEDSVLPSELNNTNYTGKGVQVAIIDTGIDYNHPDLAANFAGGYDLVDLDDDPMETLPSEGMPTQHGSHVAGIIAANGALQGVAPDADIYSYRGLGPGGMGTSIQIIAALERAVEDGADVINLSLGNSINGPDFPTSVAVNRAVALGVPVVIANGNSGPDKWTIGSPATAKNALSVGAAAYPQTQPYLEETRHDKKINLELMRGSVPWNLQKDYGIQVFKSGDVRGKIALIKRGKTPFSDLAKQAENAGAKAVLIYNNKSGMFRGMVGNAKDPITIPVASITKQDGEWLRKQAESDSLYMDTSYMQTQKKIAAFSSRGPVTVNWDLKPGISAPGTNILSTVPGGYQHLQGTSMAAPHVTGVMALLMEAHPDWDITQLTGAVKTTAKQINKTNGQAYAPIIQGAGEIQPKQAIRTNTIIDNPLLSFGKITSFHETNKKQITIENTSESKQTYSFQLPKNKHGVNWRLPKSVTLLPGESKRLPIELSINSKMLEKGIHQGWLRINSANKQYELPYLFVNKTADNPKVMGFDLGLKPFSEETYTYQFYLTDPAERVEVDLYSMETLVYERTLLTEEDTATGMNKGTLQRSELGKPGTYRAVIRVKLKSGRVESYQTKLHIPIQP</sequence>
<dbReference type="InterPro" id="IPR022398">
    <property type="entry name" value="Peptidase_S8_His-AS"/>
</dbReference>
<feature type="domain" description="Peptidase S8/S53" evidence="12">
    <location>
        <begin position="133"/>
        <end position="513"/>
    </location>
</feature>
<keyword evidence="2" id="KW-0134">Cell wall</keyword>
<gene>
    <name evidence="14" type="ORF">FH966_02995</name>
</gene>
<dbReference type="Gene3D" id="3.40.50.200">
    <property type="entry name" value="Peptidase S8/S53 domain"/>
    <property type="match status" value="1"/>
</dbReference>
<dbReference type="Proteomes" id="UP000319280">
    <property type="component" value="Unassembled WGS sequence"/>
</dbReference>
<feature type="chain" id="PRO_5022008851" evidence="11">
    <location>
        <begin position="21"/>
        <end position="737"/>
    </location>
</feature>
<dbReference type="Pfam" id="PF00082">
    <property type="entry name" value="Peptidase_S8"/>
    <property type="match status" value="1"/>
</dbReference>
<evidence type="ECO:0000313" key="15">
    <source>
        <dbReference type="Proteomes" id="UP000319280"/>
    </source>
</evidence>
<dbReference type="CDD" id="cd02133">
    <property type="entry name" value="PA_C5a_like"/>
    <property type="match status" value="1"/>
</dbReference>
<keyword evidence="4 9" id="KW-0645">Protease</keyword>
<dbReference type="EMBL" id="VJMZ01000001">
    <property type="protein sequence ID" value="TRM10765.1"/>
    <property type="molecule type" value="Genomic_DNA"/>
</dbReference>
<dbReference type="InterPro" id="IPR046450">
    <property type="entry name" value="PA_dom_sf"/>
</dbReference>
<dbReference type="InterPro" id="IPR023827">
    <property type="entry name" value="Peptidase_S8_Asp-AS"/>
</dbReference>
<evidence type="ECO:0000256" key="10">
    <source>
        <dbReference type="RuleBase" id="RU003355"/>
    </source>
</evidence>
<evidence type="ECO:0000256" key="2">
    <source>
        <dbReference type="ARBA" id="ARBA00022512"/>
    </source>
</evidence>
<dbReference type="Gene3D" id="3.50.30.30">
    <property type="match status" value="1"/>
</dbReference>
<dbReference type="SUPFAM" id="SSF52743">
    <property type="entry name" value="Subtilisin-like"/>
    <property type="match status" value="1"/>
</dbReference>
<dbReference type="CDD" id="cd07474">
    <property type="entry name" value="Peptidases_S8_subtilisin_Vpr-like"/>
    <property type="match status" value="1"/>
</dbReference>
<dbReference type="InterPro" id="IPR000209">
    <property type="entry name" value="Peptidase_S8/S53_dom"/>
</dbReference>
<dbReference type="InterPro" id="IPR023828">
    <property type="entry name" value="Peptidase_S8_Ser-AS"/>
</dbReference>
<evidence type="ECO:0000256" key="3">
    <source>
        <dbReference type="ARBA" id="ARBA00022525"/>
    </source>
</evidence>
<dbReference type="RefSeq" id="WP_142790016.1">
    <property type="nucleotide sequence ID" value="NZ_VJMZ01000001.1"/>
</dbReference>
<dbReference type="GO" id="GO:0004252">
    <property type="term" value="F:serine-type endopeptidase activity"/>
    <property type="evidence" value="ECO:0007669"/>
    <property type="project" value="UniProtKB-UniRule"/>
</dbReference>
<evidence type="ECO:0000256" key="9">
    <source>
        <dbReference type="PROSITE-ProRule" id="PRU01240"/>
    </source>
</evidence>
<dbReference type="InterPro" id="IPR036852">
    <property type="entry name" value="Peptidase_S8/S53_dom_sf"/>
</dbReference>
<keyword evidence="3" id="KW-0964">Secreted</keyword>
<feature type="active site" description="Charge relay system" evidence="8 9">
    <location>
        <position position="142"/>
    </location>
</feature>
<protein>
    <submittedName>
        <fullName evidence="14">S8 family serine peptidase</fullName>
    </submittedName>
</protein>
<dbReference type="InterPro" id="IPR034213">
    <property type="entry name" value="S8_Vpr-like"/>
</dbReference>
<evidence type="ECO:0000259" key="12">
    <source>
        <dbReference type="Pfam" id="PF00082"/>
    </source>
</evidence>
<dbReference type="SUPFAM" id="SSF52025">
    <property type="entry name" value="PA domain"/>
    <property type="match status" value="1"/>
</dbReference>